<sequence>MATLGHRRIIFAPEAGSHLPISLDSIGYNPEQEQVNRPDGYPAYHWLQTAHGQGLIHFGEQRMFLPRSSGVLLPPRFSHRYEAVQDGWRTYYLTFAGGSADSILQSLGITGPSFHQWEDDAPVGGMVESLLNLQEKEADPFGLSASAGAYRFLLALSSCGSTHNQKSISGNLGMLQPLLAWMEESYGNPDIGLEDLSGHIGVSGRYLNSLFLHTFGLSPYAYFVRLRIRKSKELLIGRPEATVKSIAQRVGFRDASHFVATFHKQSGTTPEQFRKLH</sequence>
<dbReference type="SMART" id="SM00342">
    <property type="entry name" value="HTH_ARAC"/>
    <property type="match status" value="1"/>
</dbReference>
<dbReference type="Proteomes" id="UP000282529">
    <property type="component" value="Unassembled WGS sequence"/>
</dbReference>
<organism evidence="6 7">
    <name type="scientific">Paenibacillus rhizophilus</name>
    <dbReference type="NCBI Taxonomy" id="1850366"/>
    <lineage>
        <taxon>Bacteria</taxon>
        <taxon>Bacillati</taxon>
        <taxon>Bacillota</taxon>
        <taxon>Bacilli</taxon>
        <taxon>Bacillales</taxon>
        <taxon>Paenibacillaceae</taxon>
        <taxon>Paenibacillus</taxon>
    </lineage>
</organism>
<keyword evidence="7" id="KW-1185">Reference proteome</keyword>
<gene>
    <name evidence="6" type="ORF">EH198_23405</name>
</gene>
<dbReference type="GO" id="GO:0043565">
    <property type="term" value="F:sequence-specific DNA binding"/>
    <property type="evidence" value="ECO:0007669"/>
    <property type="project" value="InterPro"/>
</dbReference>
<dbReference type="AlphaFoldDB" id="A0A3N9PS71"/>
<dbReference type="PRINTS" id="PR00032">
    <property type="entry name" value="HTHARAC"/>
</dbReference>
<dbReference type="Pfam" id="PF12833">
    <property type="entry name" value="HTH_18"/>
    <property type="match status" value="1"/>
</dbReference>
<evidence type="ECO:0000256" key="4">
    <source>
        <dbReference type="ARBA" id="ARBA00023163"/>
    </source>
</evidence>
<dbReference type="PANTHER" id="PTHR46796">
    <property type="entry name" value="HTH-TYPE TRANSCRIPTIONAL ACTIVATOR RHAS-RELATED"/>
    <property type="match status" value="1"/>
</dbReference>
<evidence type="ECO:0000256" key="3">
    <source>
        <dbReference type="ARBA" id="ARBA00023125"/>
    </source>
</evidence>
<accession>A0A3N9PS71</accession>
<feature type="domain" description="HTH araC/xylS-type" evidence="5">
    <location>
        <begin position="176"/>
        <end position="276"/>
    </location>
</feature>
<dbReference type="SUPFAM" id="SSF51215">
    <property type="entry name" value="Regulatory protein AraC"/>
    <property type="match status" value="1"/>
</dbReference>
<dbReference type="SUPFAM" id="SSF46689">
    <property type="entry name" value="Homeodomain-like"/>
    <property type="match status" value="1"/>
</dbReference>
<dbReference type="InterPro" id="IPR050204">
    <property type="entry name" value="AraC_XylS_family_regulators"/>
</dbReference>
<dbReference type="InterPro" id="IPR018060">
    <property type="entry name" value="HTH_AraC"/>
</dbReference>
<keyword evidence="2" id="KW-0805">Transcription regulation</keyword>
<dbReference type="InterPro" id="IPR020449">
    <property type="entry name" value="Tscrpt_reg_AraC-type_HTH"/>
</dbReference>
<dbReference type="InterPro" id="IPR037923">
    <property type="entry name" value="HTH-like"/>
</dbReference>
<dbReference type="Gene3D" id="2.60.120.280">
    <property type="entry name" value="Regulatory protein AraC"/>
    <property type="match status" value="1"/>
</dbReference>
<reference evidence="6 7" key="1">
    <citation type="submission" date="2018-11" db="EMBL/GenBank/DDBJ databases">
        <title>Genome sequence of strain 7197.</title>
        <authorList>
            <person name="Gao J."/>
            <person name="Sun J."/>
        </authorList>
    </citation>
    <scope>NUCLEOTIDE SEQUENCE [LARGE SCALE GENOMIC DNA]</scope>
    <source>
        <strain evidence="6 7">7197</strain>
    </source>
</reference>
<dbReference type="InterPro" id="IPR003313">
    <property type="entry name" value="AraC-bd"/>
</dbReference>
<evidence type="ECO:0000259" key="5">
    <source>
        <dbReference type="PROSITE" id="PS01124"/>
    </source>
</evidence>
<proteinExistence type="predicted"/>
<dbReference type="InterPro" id="IPR009057">
    <property type="entry name" value="Homeodomain-like_sf"/>
</dbReference>
<evidence type="ECO:0000256" key="1">
    <source>
        <dbReference type="ARBA" id="ARBA00022490"/>
    </source>
</evidence>
<dbReference type="OrthoDB" id="2371670at2"/>
<dbReference type="EMBL" id="RQPI01000024">
    <property type="protein sequence ID" value="RQW08096.1"/>
    <property type="molecule type" value="Genomic_DNA"/>
</dbReference>
<name>A0A3N9PS71_9BACL</name>
<dbReference type="Gene3D" id="1.10.10.60">
    <property type="entry name" value="Homeodomain-like"/>
    <property type="match status" value="1"/>
</dbReference>
<evidence type="ECO:0000313" key="7">
    <source>
        <dbReference type="Proteomes" id="UP000282529"/>
    </source>
</evidence>
<evidence type="ECO:0000313" key="6">
    <source>
        <dbReference type="EMBL" id="RQW08096.1"/>
    </source>
</evidence>
<evidence type="ECO:0000256" key="2">
    <source>
        <dbReference type="ARBA" id="ARBA00023015"/>
    </source>
</evidence>
<dbReference type="PROSITE" id="PS01124">
    <property type="entry name" value="HTH_ARAC_FAMILY_2"/>
    <property type="match status" value="1"/>
</dbReference>
<keyword evidence="4" id="KW-0804">Transcription</keyword>
<keyword evidence="1" id="KW-0963">Cytoplasm</keyword>
<keyword evidence="3" id="KW-0238">DNA-binding</keyword>
<comment type="caution">
    <text evidence="6">The sequence shown here is derived from an EMBL/GenBank/DDBJ whole genome shotgun (WGS) entry which is preliminary data.</text>
</comment>
<dbReference type="PANTHER" id="PTHR46796:SF13">
    <property type="entry name" value="HTH-TYPE TRANSCRIPTIONAL ACTIVATOR RHAS"/>
    <property type="match status" value="1"/>
</dbReference>
<protein>
    <submittedName>
        <fullName evidence="6">AraC family transcriptional regulator</fullName>
    </submittedName>
</protein>
<dbReference type="RefSeq" id="WP_124697891.1">
    <property type="nucleotide sequence ID" value="NZ_JBHUFE010000022.1"/>
</dbReference>
<dbReference type="Pfam" id="PF02311">
    <property type="entry name" value="AraC_binding"/>
    <property type="match status" value="1"/>
</dbReference>
<dbReference type="GO" id="GO:0003700">
    <property type="term" value="F:DNA-binding transcription factor activity"/>
    <property type="evidence" value="ECO:0007669"/>
    <property type="project" value="InterPro"/>
</dbReference>